<dbReference type="RefSeq" id="WP_097642095.1">
    <property type="nucleotide sequence ID" value="NZ_NQWI01000001.1"/>
</dbReference>
<accession>A0A2A6RQ46</accession>
<sequence length="108" mass="11474">MGRTQLVAGHPVQATTQITVEVVGAARVASVAQQFGAGSRVLVEGHLELREATRSERLPLADGSGEVLVRVARRDLVLVLATIFNADPPLPAAEAQRQPAQVWWDAAS</sequence>
<evidence type="ECO:0000313" key="2">
    <source>
        <dbReference type="Proteomes" id="UP000220527"/>
    </source>
</evidence>
<dbReference type="AlphaFoldDB" id="A0A2A6RQ46"/>
<keyword evidence="2" id="KW-1185">Reference proteome</keyword>
<proteinExistence type="predicted"/>
<reference evidence="2" key="1">
    <citation type="submission" date="2017-08" db="EMBL/GenBank/DDBJ databases">
        <authorList>
            <person name="Grouzdev D.S."/>
            <person name="Gaisin V.A."/>
            <person name="Rysina M.S."/>
            <person name="Gorlenko V.M."/>
        </authorList>
    </citation>
    <scope>NUCLEOTIDE SEQUENCE [LARGE SCALE GENOMIC DNA]</scope>
    <source>
        <strain evidence="2">Kir15-3F</strain>
    </source>
</reference>
<dbReference type="EMBL" id="NQWI01000001">
    <property type="protein sequence ID" value="PDW05075.1"/>
    <property type="molecule type" value="Genomic_DNA"/>
</dbReference>
<protein>
    <recommendedName>
        <fullName evidence="3">Single-stranded DNA-binding protein</fullName>
    </recommendedName>
</protein>
<organism evidence="1 2">
    <name type="scientific">Candidatus Viridilinea mediisalina</name>
    <dbReference type="NCBI Taxonomy" id="2024553"/>
    <lineage>
        <taxon>Bacteria</taxon>
        <taxon>Bacillati</taxon>
        <taxon>Chloroflexota</taxon>
        <taxon>Chloroflexia</taxon>
        <taxon>Chloroflexales</taxon>
        <taxon>Chloroflexineae</taxon>
        <taxon>Oscillochloridaceae</taxon>
        <taxon>Candidatus Viridilinea</taxon>
    </lineage>
</organism>
<dbReference type="Proteomes" id="UP000220527">
    <property type="component" value="Unassembled WGS sequence"/>
</dbReference>
<evidence type="ECO:0000313" key="1">
    <source>
        <dbReference type="EMBL" id="PDW05075.1"/>
    </source>
</evidence>
<dbReference type="OrthoDB" id="9837500at2"/>
<comment type="caution">
    <text evidence="1">The sequence shown here is derived from an EMBL/GenBank/DDBJ whole genome shotgun (WGS) entry which is preliminary data.</text>
</comment>
<evidence type="ECO:0008006" key="3">
    <source>
        <dbReference type="Google" id="ProtNLM"/>
    </source>
</evidence>
<name>A0A2A6RQ46_9CHLR</name>
<gene>
    <name evidence="1" type="ORF">CJ255_00340</name>
</gene>